<proteinExistence type="inferred from homology"/>
<dbReference type="PANTHER" id="PTHR30026">
    <property type="entry name" value="OUTER MEMBRANE PROTEIN TOLC"/>
    <property type="match status" value="1"/>
</dbReference>
<keyword evidence="4" id="KW-1134">Transmembrane beta strand</keyword>
<dbReference type="SUPFAM" id="SSF56954">
    <property type="entry name" value="Outer membrane efflux proteins (OEP)"/>
    <property type="match status" value="1"/>
</dbReference>
<sequence>MSIRSTHPQSLPLTWRKAAWLWSIGLLLSTSALGQAQSAPPTSLVQVLRQAYAQGPSLQSAQATLQNATIQLNALKADPSTLVVALTQAQQAYDLARVNLEATRLSVMQNVVNAYLSLYEEQQNVELLQAQVALNQRNLDVAKARQATGNATALDVARAQTTLDSSKQALTNAQTQIPILSAQLAALLGVGSLGNFTATAPEPPKNVQVDLEALNKDLFSRLPSVLQVQQAVDTAALNVKLYDNDYTPAVNLEAAKTSLANNQLALDTAQKNALTSLSNAYQTAQSYYKQIAIAQQNVANAQKVVEQDKVALKAGTISALQLQTDQVSLQSAQYSALQAMDSYWKALAALSVAAGQDFTGLVQAASAK</sequence>
<keyword evidence="3" id="KW-0813">Transport</keyword>
<organism evidence="8 9">
    <name type="scientific">Meiothermus granaticius NBRC 107808</name>
    <dbReference type="NCBI Taxonomy" id="1227551"/>
    <lineage>
        <taxon>Bacteria</taxon>
        <taxon>Thermotogati</taxon>
        <taxon>Deinococcota</taxon>
        <taxon>Deinococci</taxon>
        <taxon>Thermales</taxon>
        <taxon>Thermaceae</taxon>
        <taxon>Meiothermus</taxon>
    </lineage>
</organism>
<name>A0A399F987_9DEIN</name>
<evidence type="ECO:0000256" key="5">
    <source>
        <dbReference type="ARBA" id="ARBA00022692"/>
    </source>
</evidence>
<dbReference type="RefSeq" id="WP_119356938.1">
    <property type="nucleotide sequence ID" value="NZ_BJXM01000012.1"/>
</dbReference>
<evidence type="ECO:0000313" key="8">
    <source>
        <dbReference type="EMBL" id="RIH92663.1"/>
    </source>
</evidence>
<dbReference type="AlphaFoldDB" id="A0A399F987"/>
<accession>A0A399F987</accession>
<dbReference type="GO" id="GO:0015562">
    <property type="term" value="F:efflux transmembrane transporter activity"/>
    <property type="evidence" value="ECO:0007669"/>
    <property type="project" value="InterPro"/>
</dbReference>
<evidence type="ECO:0000256" key="7">
    <source>
        <dbReference type="ARBA" id="ARBA00023237"/>
    </source>
</evidence>
<keyword evidence="5" id="KW-0812">Transmembrane</keyword>
<keyword evidence="9" id="KW-1185">Reference proteome</keyword>
<dbReference type="PANTHER" id="PTHR30026:SF20">
    <property type="entry name" value="OUTER MEMBRANE PROTEIN TOLC"/>
    <property type="match status" value="1"/>
</dbReference>
<reference evidence="8 9" key="1">
    <citation type="submission" date="2018-08" db="EMBL/GenBank/DDBJ databases">
        <title>Meiothermus granaticius genome AF-68 sequencing project.</title>
        <authorList>
            <person name="Da Costa M.S."/>
            <person name="Albuquerque L."/>
            <person name="Raposo P."/>
            <person name="Froufe H.J.C."/>
            <person name="Barroso C.S."/>
            <person name="Egas C."/>
        </authorList>
    </citation>
    <scope>NUCLEOTIDE SEQUENCE [LARGE SCALE GENOMIC DNA]</scope>
    <source>
        <strain evidence="8 9">AF-68</strain>
    </source>
</reference>
<dbReference type="OrthoDB" id="24839at2"/>
<dbReference type="Pfam" id="PF02321">
    <property type="entry name" value="OEP"/>
    <property type="match status" value="1"/>
</dbReference>
<evidence type="ECO:0000313" key="9">
    <source>
        <dbReference type="Proteomes" id="UP000266178"/>
    </source>
</evidence>
<keyword evidence="7" id="KW-0998">Cell outer membrane</keyword>
<dbReference type="InterPro" id="IPR051906">
    <property type="entry name" value="TolC-like"/>
</dbReference>
<evidence type="ECO:0000256" key="2">
    <source>
        <dbReference type="ARBA" id="ARBA00007613"/>
    </source>
</evidence>
<comment type="similarity">
    <text evidence="2">Belongs to the outer membrane factor (OMF) (TC 1.B.17) family.</text>
</comment>
<keyword evidence="6" id="KW-0472">Membrane</keyword>
<evidence type="ECO:0000256" key="6">
    <source>
        <dbReference type="ARBA" id="ARBA00023136"/>
    </source>
</evidence>
<gene>
    <name evidence="8" type="ORF">Mgrana_01440</name>
</gene>
<dbReference type="GO" id="GO:0015288">
    <property type="term" value="F:porin activity"/>
    <property type="evidence" value="ECO:0007669"/>
    <property type="project" value="TreeGrafter"/>
</dbReference>
<comment type="caution">
    <text evidence="8">The sequence shown here is derived from an EMBL/GenBank/DDBJ whole genome shotgun (WGS) entry which is preliminary data.</text>
</comment>
<dbReference type="GO" id="GO:0009279">
    <property type="term" value="C:cell outer membrane"/>
    <property type="evidence" value="ECO:0007669"/>
    <property type="project" value="UniProtKB-SubCell"/>
</dbReference>
<evidence type="ECO:0000256" key="1">
    <source>
        <dbReference type="ARBA" id="ARBA00004442"/>
    </source>
</evidence>
<evidence type="ECO:0000256" key="4">
    <source>
        <dbReference type="ARBA" id="ARBA00022452"/>
    </source>
</evidence>
<dbReference type="EMBL" id="QWLB01000016">
    <property type="protein sequence ID" value="RIH92663.1"/>
    <property type="molecule type" value="Genomic_DNA"/>
</dbReference>
<dbReference type="Gene3D" id="1.20.1600.10">
    <property type="entry name" value="Outer membrane efflux proteins (OEP)"/>
    <property type="match status" value="1"/>
</dbReference>
<protein>
    <submittedName>
        <fullName evidence="8">Type I secretion outer membrane protein, TolC family</fullName>
    </submittedName>
</protein>
<dbReference type="Proteomes" id="UP000266178">
    <property type="component" value="Unassembled WGS sequence"/>
</dbReference>
<comment type="subcellular location">
    <subcellularLocation>
        <location evidence="1">Cell outer membrane</location>
    </subcellularLocation>
</comment>
<evidence type="ECO:0000256" key="3">
    <source>
        <dbReference type="ARBA" id="ARBA00022448"/>
    </source>
</evidence>
<dbReference type="InterPro" id="IPR003423">
    <property type="entry name" value="OMP_efflux"/>
</dbReference>
<dbReference type="GO" id="GO:1990281">
    <property type="term" value="C:efflux pump complex"/>
    <property type="evidence" value="ECO:0007669"/>
    <property type="project" value="TreeGrafter"/>
</dbReference>